<feature type="chain" id="PRO_5047061476" evidence="4">
    <location>
        <begin position="23"/>
        <end position="492"/>
    </location>
</feature>
<name>A0ABU3KK77_9BURK</name>
<dbReference type="PANTHER" id="PTHR11851">
    <property type="entry name" value="METALLOPROTEASE"/>
    <property type="match status" value="1"/>
</dbReference>
<dbReference type="InterPro" id="IPR001431">
    <property type="entry name" value="Pept_M16_Zn_BS"/>
</dbReference>
<dbReference type="EMBL" id="JAVBIK010000001">
    <property type="protein sequence ID" value="MDT7518186.1"/>
    <property type="molecule type" value="Genomic_DNA"/>
</dbReference>
<feature type="domain" description="Peptidase M16 C-terminal" evidence="6">
    <location>
        <begin position="214"/>
        <end position="406"/>
    </location>
</feature>
<dbReference type="Gene3D" id="3.30.830.10">
    <property type="entry name" value="Metalloenzyme, LuxS/M16 peptidase-like"/>
    <property type="match status" value="2"/>
</dbReference>
<keyword evidence="8" id="KW-1185">Reference proteome</keyword>
<accession>A0ABU3KK77</accession>
<comment type="similarity">
    <text evidence="2 3">Belongs to the peptidase M16 family.</text>
</comment>
<dbReference type="PROSITE" id="PS00143">
    <property type="entry name" value="INSULINASE"/>
    <property type="match status" value="1"/>
</dbReference>
<dbReference type="Proteomes" id="UP001321700">
    <property type="component" value="Unassembled WGS sequence"/>
</dbReference>
<evidence type="ECO:0000256" key="2">
    <source>
        <dbReference type="ARBA" id="ARBA00007261"/>
    </source>
</evidence>
<comment type="caution">
    <text evidence="7">The sequence shown here is derived from an EMBL/GenBank/DDBJ whole genome shotgun (WGS) entry which is preliminary data.</text>
</comment>
<evidence type="ECO:0000256" key="3">
    <source>
        <dbReference type="RuleBase" id="RU004447"/>
    </source>
</evidence>
<evidence type="ECO:0000256" key="1">
    <source>
        <dbReference type="ARBA" id="ARBA00001947"/>
    </source>
</evidence>
<sequence length="492" mass="53558">MKHPFHLTGALRRACISWSAGACALALISASPLALGQAKPPVSVTAPLAQQFTLKNGMTLIVKPDRRAPTAVHMLWVRVGSMDEVDGSSGVAHVLEHMMFKGTPTVKAGDFSRQVAALGGRENAFTSKDYTGYFQQIPSQRLEDVMRLEADRFANSTWTDEDFRKELEVVKEERRLRTEDKPHARLHEAMDGVTYQADPYRRPIVGWMSDLESLQPEDARDFYRRWYTPTNAAVVVAGDVEVNAVRALAEKYYGSLPARAVPLRKPRTEPEQAGLRRLALKAPAEQAYVALSFKVPGLRPEGLPAQATVPMDAPSEDALALTVLSAVLSGYDGARLPRALTLTEPSVADSAGAYYGLTARGPQLFTLYGVPAAGKTAAEVEAALRAQIALVAKEGVTEAELLRVKNRWVAGEVYKQDSVFNQARLLGVSWINGFALGSDTVLLERLRGVSAVQVQSAAARYFGDDALTVATLIPQPLEMARKPRSPAAGMRH</sequence>
<organism evidence="7 8">
    <name type="scientific">Rhodoferax potami</name>
    <dbReference type="NCBI Taxonomy" id="3068338"/>
    <lineage>
        <taxon>Bacteria</taxon>
        <taxon>Pseudomonadati</taxon>
        <taxon>Pseudomonadota</taxon>
        <taxon>Betaproteobacteria</taxon>
        <taxon>Burkholderiales</taxon>
        <taxon>Comamonadaceae</taxon>
        <taxon>Rhodoferax</taxon>
    </lineage>
</organism>
<dbReference type="Pfam" id="PF00675">
    <property type="entry name" value="Peptidase_M16"/>
    <property type="match status" value="1"/>
</dbReference>
<protein>
    <submittedName>
        <fullName evidence="7">Pitrilysin family protein</fullName>
    </submittedName>
</protein>
<evidence type="ECO:0000313" key="7">
    <source>
        <dbReference type="EMBL" id="MDT7518186.1"/>
    </source>
</evidence>
<dbReference type="InterPro" id="IPR050361">
    <property type="entry name" value="MPP/UQCRC_Complex"/>
</dbReference>
<reference evidence="7 8" key="1">
    <citation type="submission" date="2023-08" db="EMBL/GenBank/DDBJ databases">
        <title>Rhodoferax potami sp. nov. and Rhodoferax mekongensis sp. nov., isolated from the Mekong River in Thailand.</title>
        <authorList>
            <person name="Kitikhun S."/>
            <person name="Charoenyingcharoen P."/>
            <person name="Siriarchawattana P."/>
            <person name="Likhitrattanapisal S."/>
            <person name="Nilsakha T."/>
            <person name="Chanpet A."/>
            <person name="Rattanawaree P."/>
            <person name="Ingsriswang S."/>
        </authorList>
    </citation>
    <scope>NUCLEOTIDE SEQUENCE [LARGE SCALE GENOMIC DNA]</scope>
    <source>
        <strain evidence="7 8">TBRC 17660</strain>
    </source>
</reference>
<evidence type="ECO:0000259" key="5">
    <source>
        <dbReference type="Pfam" id="PF00675"/>
    </source>
</evidence>
<evidence type="ECO:0000256" key="4">
    <source>
        <dbReference type="SAM" id="SignalP"/>
    </source>
</evidence>
<dbReference type="InterPro" id="IPR007863">
    <property type="entry name" value="Peptidase_M16_C"/>
</dbReference>
<dbReference type="RefSeq" id="WP_313873962.1">
    <property type="nucleotide sequence ID" value="NZ_JAVBIK010000001.1"/>
</dbReference>
<proteinExistence type="inferred from homology"/>
<keyword evidence="4" id="KW-0732">Signal</keyword>
<evidence type="ECO:0000313" key="8">
    <source>
        <dbReference type="Proteomes" id="UP001321700"/>
    </source>
</evidence>
<comment type="cofactor">
    <cofactor evidence="1">
        <name>Zn(2+)</name>
        <dbReference type="ChEBI" id="CHEBI:29105"/>
    </cofactor>
</comment>
<gene>
    <name evidence="7" type="ORF">RAE19_05480</name>
</gene>
<feature type="domain" description="Peptidase M16 N-terminal" evidence="5">
    <location>
        <begin position="66"/>
        <end position="205"/>
    </location>
</feature>
<dbReference type="SUPFAM" id="SSF63411">
    <property type="entry name" value="LuxS/MPP-like metallohydrolase"/>
    <property type="match status" value="2"/>
</dbReference>
<feature type="signal peptide" evidence="4">
    <location>
        <begin position="1"/>
        <end position="22"/>
    </location>
</feature>
<dbReference type="Pfam" id="PF05193">
    <property type="entry name" value="Peptidase_M16_C"/>
    <property type="match status" value="1"/>
</dbReference>
<evidence type="ECO:0000259" key="6">
    <source>
        <dbReference type="Pfam" id="PF05193"/>
    </source>
</evidence>
<dbReference type="InterPro" id="IPR011765">
    <property type="entry name" value="Pept_M16_N"/>
</dbReference>
<dbReference type="InterPro" id="IPR011249">
    <property type="entry name" value="Metalloenz_LuxS/M16"/>
</dbReference>
<dbReference type="PANTHER" id="PTHR11851:SF49">
    <property type="entry name" value="MITOCHONDRIAL-PROCESSING PEPTIDASE SUBUNIT ALPHA"/>
    <property type="match status" value="1"/>
</dbReference>